<name>R4KAA3_9FIRM</name>
<evidence type="ECO:0000313" key="2">
    <source>
        <dbReference type="Proteomes" id="UP000013520"/>
    </source>
</evidence>
<dbReference type="STRING" id="767817.Desgi_0536"/>
<dbReference type="KEGG" id="dgi:Desgi_0536"/>
<proteinExistence type="predicted"/>
<protein>
    <submittedName>
        <fullName evidence="1">YcfA-like protein</fullName>
    </submittedName>
</protein>
<accession>R4KAA3</accession>
<keyword evidence="2" id="KW-1185">Reference proteome</keyword>
<organism evidence="1 2">
    <name type="scientific">Desulfoscipio gibsoniae DSM 7213</name>
    <dbReference type="NCBI Taxonomy" id="767817"/>
    <lineage>
        <taxon>Bacteria</taxon>
        <taxon>Bacillati</taxon>
        <taxon>Bacillota</taxon>
        <taxon>Clostridia</taxon>
        <taxon>Eubacteriales</taxon>
        <taxon>Desulfallaceae</taxon>
        <taxon>Desulfoscipio</taxon>
    </lineage>
</organism>
<gene>
    <name evidence="1" type="ORF">Desgi_0536</name>
</gene>
<sequence>MTQLDKLYTQIVNNPKDVKSQDLDKLLRRFGFDCRQPRKGSSHFTYYHRKLPDILSIPKERPIKAVYVKKAITLIKKLEEKG</sequence>
<reference evidence="1 2" key="1">
    <citation type="submission" date="2012-01" db="EMBL/GenBank/DDBJ databases">
        <title>Complete sequence of Desulfotomaculum gibsoniae DSM 7213.</title>
        <authorList>
            <consortium name="US DOE Joint Genome Institute"/>
            <person name="Lucas S."/>
            <person name="Han J."/>
            <person name="Lapidus A."/>
            <person name="Cheng J.-F."/>
            <person name="Goodwin L."/>
            <person name="Pitluck S."/>
            <person name="Peters L."/>
            <person name="Ovchinnikova G."/>
            <person name="Teshima H."/>
            <person name="Detter J.C."/>
            <person name="Han C."/>
            <person name="Tapia R."/>
            <person name="Land M."/>
            <person name="Hauser L."/>
            <person name="Kyrpides N."/>
            <person name="Ivanova N."/>
            <person name="Pagani I."/>
            <person name="Parshina S."/>
            <person name="Plugge C."/>
            <person name="Muyzer G."/>
            <person name="Kuever J."/>
            <person name="Ivanova A."/>
            <person name="Nazina T."/>
            <person name="Klenk H.-P."/>
            <person name="Brambilla E."/>
            <person name="Spring S."/>
            <person name="Stams A.F."/>
            <person name="Woyke T."/>
        </authorList>
    </citation>
    <scope>NUCLEOTIDE SEQUENCE [LARGE SCALE GENOMIC DNA]</scope>
    <source>
        <strain evidence="1 2">DSM 7213</strain>
    </source>
</reference>
<evidence type="ECO:0000313" key="1">
    <source>
        <dbReference type="EMBL" id="AGL00103.1"/>
    </source>
</evidence>
<dbReference type="EMBL" id="CP003273">
    <property type="protein sequence ID" value="AGL00103.1"/>
    <property type="molecule type" value="Genomic_DNA"/>
</dbReference>
<dbReference type="SUPFAM" id="SSF54786">
    <property type="entry name" value="YcfA/nrd intein domain"/>
    <property type="match status" value="1"/>
</dbReference>
<dbReference type="HOGENOM" id="CLU_164851_1_1_9"/>
<dbReference type="AlphaFoldDB" id="R4KAA3"/>
<dbReference type="eggNOG" id="ENOG50338PP">
    <property type="taxonomic scope" value="Bacteria"/>
</dbReference>
<dbReference type="Proteomes" id="UP000013520">
    <property type="component" value="Chromosome"/>
</dbReference>